<feature type="region of interest" description="Disordered" evidence="1">
    <location>
        <begin position="1"/>
        <end position="21"/>
    </location>
</feature>
<accession>A0AAJ5MR56</accession>
<dbReference type="RefSeq" id="WP_167335918.1">
    <property type="nucleotide sequence ID" value="NZ_CATKPM010000008.1"/>
</dbReference>
<dbReference type="EMBL" id="CP083803">
    <property type="protein sequence ID" value="UXZ47747.1"/>
    <property type="molecule type" value="Genomic_DNA"/>
</dbReference>
<evidence type="ECO:0000256" key="1">
    <source>
        <dbReference type="SAM" id="MobiDB-lite"/>
    </source>
</evidence>
<name>A0AAJ5MR56_9PSED</name>
<sequence length="47" mass="5095">MRQMAMPEKRQSASASNAASGNCRAAKAAKQKFDVMQARLFAIDGYS</sequence>
<reference evidence="2" key="1">
    <citation type="submission" date="2021-08" db="EMBL/GenBank/DDBJ databases">
        <authorList>
            <person name="Yaryura P.M."/>
            <person name="Bianco M.I."/>
            <person name="Morais C."/>
            <person name="Setubal J.C."/>
        </authorList>
    </citation>
    <scope>NUCLEOTIDE SEQUENCE</scope>
    <source>
        <strain evidence="2">AP1</strain>
    </source>
</reference>
<evidence type="ECO:0000313" key="3">
    <source>
        <dbReference type="Proteomes" id="UP001209279"/>
    </source>
</evidence>
<protein>
    <submittedName>
        <fullName evidence="2">Uncharacterized protein</fullName>
    </submittedName>
</protein>
<gene>
    <name evidence="2" type="ORF">K7K07_12335</name>
</gene>
<proteinExistence type="predicted"/>
<dbReference type="Proteomes" id="UP001209279">
    <property type="component" value="Chromosome"/>
</dbReference>
<dbReference type="AlphaFoldDB" id="A0AAJ5MR56"/>
<evidence type="ECO:0000313" key="2">
    <source>
        <dbReference type="EMBL" id="UXZ47747.1"/>
    </source>
</evidence>
<organism evidence="2 3">
    <name type="scientific">Pseudomonas soli</name>
    <dbReference type="NCBI Taxonomy" id="1306993"/>
    <lineage>
        <taxon>Bacteria</taxon>
        <taxon>Pseudomonadati</taxon>
        <taxon>Pseudomonadota</taxon>
        <taxon>Gammaproteobacteria</taxon>
        <taxon>Pseudomonadales</taxon>
        <taxon>Pseudomonadaceae</taxon>
        <taxon>Pseudomonas</taxon>
    </lineage>
</organism>